<keyword evidence="3" id="KW-1185">Reference proteome</keyword>
<name>A0ABR2UGP2_9PEZI</name>
<dbReference type="EMBL" id="JARVKF010000435">
    <property type="protein sequence ID" value="KAK9413764.1"/>
    <property type="molecule type" value="Genomic_DNA"/>
</dbReference>
<organism evidence="2 3">
    <name type="scientific">Seiridium unicorne</name>
    <dbReference type="NCBI Taxonomy" id="138068"/>
    <lineage>
        <taxon>Eukaryota</taxon>
        <taxon>Fungi</taxon>
        <taxon>Dikarya</taxon>
        <taxon>Ascomycota</taxon>
        <taxon>Pezizomycotina</taxon>
        <taxon>Sordariomycetes</taxon>
        <taxon>Xylariomycetidae</taxon>
        <taxon>Amphisphaeriales</taxon>
        <taxon>Sporocadaceae</taxon>
        <taxon>Seiridium</taxon>
    </lineage>
</organism>
<reference evidence="2 3" key="1">
    <citation type="journal article" date="2024" name="J. Plant Pathol.">
        <title>Sequence and assembly of the genome of Seiridium unicorne, isolate CBS 538.82, causal agent of cypress canker disease.</title>
        <authorList>
            <person name="Scali E."/>
            <person name="Rocca G.D."/>
            <person name="Danti R."/>
            <person name="Garbelotto M."/>
            <person name="Barberini S."/>
            <person name="Baroncelli R."/>
            <person name="Emiliani G."/>
        </authorList>
    </citation>
    <scope>NUCLEOTIDE SEQUENCE [LARGE SCALE GENOMIC DNA]</scope>
    <source>
        <strain evidence="2 3">BM-138-508</strain>
    </source>
</reference>
<evidence type="ECO:0000313" key="2">
    <source>
        <dbReference type="EMBL" id="KAK9413764.1"/>
    </source>
</evidence>
<evidence type="ECO:0000259" key="1">
    <source>
        <dbReference type="Pfam" id="PF01979"/>
    </source>
</evidence>
<protein>
    <recommendedName>
        <fullName evidence="1">Amidohydrolase-related domain-containing protein</fullName>
    </recommendedName>
</protein>
<dbReference type="SUPFAM" id="SSF51556">
    <property type="entry name" value="Metallo-dependent hydrolases"/>
    <property type="match status" value="1"/>
</dbReference>
<dbReference type="PANTHER" id="PTHR43135:SF3">
    <property type="entry name" value="ALPHA-D-RIBOSE 1-METHYLPHOSPHONATE 5-TRIPHOSPHATE DIPHOSPHATASE"/>
    <property type="match status" value="1"/>
</dbReference>
<dbReference type="InterPro" id="IPR051781">
    <property type="entry name" value="Metallo-dep_Hydrolase"/>
</dbReference>
<dbReference type="InterPro" id="IPR032466">
    <property type="entry name" value="Metal_Hydrolase"/>
</dbReference>
<dbReference type="Pfam" id="PF01979">
    <property type="entry name" value="Amidohydro_1"/>
    <property type="match status" value="1"/>
</dbReference>
<dbReference type="Proteomes" id="UP001408356">
    <property type="component" value="Unassembled WGS sequence"/>
</dbReference>
<gene>
    <name evidence="2" type="ORF">SUNI508_11707</name>
</gene>
<accession>A0ABR2UGP2</accession>
<dbReference type="SUPFAM" id="SSF51338">
    <property type="entry name" value="Composite domain of metallo-dependent hydrolases"/>
    <property type="match status" value="1"/>
</dbReference>
<dbReference type="Gene3D" id="3.20.20.140">
    <property type="entry name" value="Metal-dependent hydrolases"/>
    <property type="match status" value="2"/>
</dbReference>
<dbReference type="InterPro" id="IPR011059">
    <property type="entry name" value="Metal-dep_hydrolase_composite"/>
</dbReference>
<feature type="domain" description="Amidohydrolase-related" evidence="1">
    <location>
        <begin position="59"/>
        <end position="223"/>
    </location>
</feature>
<dbReference type="InterPro" id="IPR006680">
    <property type="entry name" value="Amidohydro-rel"/>
</dbReference>
<evidence type="ECO:0000313" key="3">
    <source>
        <dbReference type="Proteomes" id="UP001408356"/>
    </source>
</evidence>
<comment type="caution">
    <text evidence="2">The sequence shown here is derived from an EMBL/GenBank/DDBJ whole genome shotgun (WGS) entry which is preliminary data.</text>
</comment>
<sequence length="267" mass="28850">MSAASDRRVDRSGVRHYLENVEVTIANGRFKRVMAGTADVVREKEGGETHTVNLRGKLICPGLIDGHVHVTATPGKPDLKNTYKNTLASMNNFRMTFLVKEMLREGFTTARDCGGADSSLKEAIAEWLIPGPRVLIAGHALSQTGGHGDQRSFFNDEDPTLKCCAGHRSGIGRICDGATECSIAVRDAIRKGADSIKIMGGGGVASRLNNLGHPQFLPEEIRLCPGRRLLSIHNGVVGIEHGNFIDRELALEMAEKGTFLTPHTGDI</sequence>
<dbReference type="PANTHER" id="PTHR43135">
    <property type="entry name" value="ALPHA-D-RIBOSE 1-METHYLPHOSPHONATE 5-TRIPHOSPHATE DIPHOSPHATASE"/>
    <property type="match status" value="1"/>
</dbReference>
<proteinExistence type="predicted"/>